<sequence>MSGGARRQAGALAEPVREPVGAGVEDPDGYRLVLCQRGWCNA</sequence>
<evidence type="ECO:0000313" key="2">
    <source>
        <dbReference type="EMBL" id="MER6270929.1"/>
    </source>
</evidence>
<comment type="caution">
    <text evidence="2">The sequence shown here is derived from an EMBL/GenBank/DDBJ whole genome shotgun (WGS) entry which is preliminary data.</text>
</comment>
<dbReference type="Proteomes" id="UP001490365">
    <property type="component" value="Unassembled WGS sequence"/>
</dbReference>
<gene>
    <name evidence="2" type="ORF">ABT211_27095</name>
</gene>
<evidence type="ECO:0000256" key="1">
    <source>
        <dbReference type="SAM" id="MobiDB-lite"/>
    </source>
</evidence>
<accession>A0ABV1TMH5</accession>
<evidence type="ECO:0000313" key="3">
    <source>
        <dbReference type="Proteomes" id="UP001490365"/>
    </source>
</evidence>
<feature type="region of interest" description="Disordered" evidence="1">
    <location>
        <begin position="1"/>
        <end position="27"/>
    </location>
</feature>
<organism evidence="2 3">
    <name type="scientific">Streptomyces sp. 900105755</name>
    <dbReference type="NCBI Taxonomy" id="3154389"/>
    <lineage>
        <taxon>Bacteria</taxon>
        <taxon>Bacillati</taxon>
        <taxon>Actinomycetota</taxon>
        <taxon>Actinomycetes</taxon>
        <taxon>Kitasatosporales</taxon>
        <taxon>Streptomycetaceae</taxon>
        <taxon>Streptomyces</taxon>
    </lineage>
</organism>
<keyword evidence="3" id="KW-1185">Reference proteome</keyword>
<name>A0ABV1TMH5_9ACTN</name>
<reference evidence="2 3" key="1">
    <citation type="submission" date="2024-06" db="EMBL/GenBank/DDBJ databases">
        <title>The Natural Products Discovery Center: Release of the First 8490 Sequenced Strains for Exploring Actinobacteria Biosynthetic Diversity.</title>
        <authorList>
            <person name="Kalkreuter E."/>
            <person name="Kautsar S.A."/>
            <person name="Yang D."/>
            <person name="Bader C.D."/>
            <person name="Teijaro C.N."/>
            <person name="Fluegel L."/>
            <person name="Davis C.M."/>
            <person name="Simpson J.R."/>
            <person name="Lauterbach L."/>
            <person name="Steele A.D."/>
            <person name="Gui C."/>
            <person name="Meng S."/>
            <person name="Li G."/>
            <person name="Viehrig K."/>
            <person name="Ye F."/>
            <person name="Su P."/>
            <person name="Kiefer A.F."/>
            <person name="Nichols A."/>
            <person name="Cepeda A.J."/>
            <person name="Yan W."/>
            <person name="Fan B."/>
            <person name="Jiang Y."/>
            <person name="Adhikari A."/>
            <person name="Zheng C.-J."/>
            <person name="Schuster L."/>
            <person name="Cowan T.M."/>
            <person name="Smanski M.J."/>
            <person name="Chevrette M.G."/>
            <person name="De Carvalho L.P.S."/>
            <person name="Shen B."/>
        </authorList>
    </citation>
    <scope>NUCLEOTIDE SEQUENCE [LARGE SCALE GENOMIC DNA]</scope>
    <source>
        <strain evidence="2 3">NPDC001694</strain>
    </source>
</reference>
<dbReference type="EMBL" id="JBEOZM010000013">
    <property type="protein sequence ID" value="MER6270929.1"/>
    <property type="molecule type" value="Genomic_DNA"/>
</dbReference>
<proteinExistence type="predicted"/>
<protein>
    <submittedName>
        <fullName evidence="2">Uncharacterized protein</fullName>
    </submittedName>
</protein>
<dbReference type="RefSeq" id="WP_351959345.1">
    <property type="nucleotide sequence ID" value="NZ_JBEOZM010000013.1"/>
</dbReference>